<proteinExistence type="predicted"/>
<comment type="caution">
    <text evidence="1">The sequence shown here is derived from an EMBL/GenBank/DDBJ whole genome shotgun (WGS) entry which is preliminary data.</text>
</comment>
<organism evidence="1 2">
    <name type="scientific">Fusarium decemcellulare</name>
    <dbReference type="NCBI Taxonomy" id="57161"/>
    <lineage>
        <taxon>Eukaryota</taxon>
        <taxon>Fungi</taxon>
        <taxon>Dikarya</taxon>
        <taxon>Ascomycota</taxon>
        <taxon>Pezizomycotina</taxon>
        <taxon>Sordariomycetes</taxon>
        <taxon>Hypocreomycetidae</taxon>
        <taxon>Hypocreales</taxon>
        <taxon>Nectriaceae</taxon>
        <taxon>Fusarium</taxon>
        <taxon>Fusarium decemcellulare species complex</taxon>
    </lineage>
</organism>
<name>A0ACC1RRV7_9HYPO</name>
<evidence type="ECO:0000313" key="1">
    <source>
        <dbReference type="EMBL" id="KAJ3525456.1"/>
    </source>
</evidence>
<keyword evidence="2" id="KW-1185">Reference proteome</keyword>
<protein>
    <submittedName>
        <fullName evidence="1">Uncharacterized protein</fullName>
    </submittedName>
</protein>
<reference evidence="1" key="1">
    <citation type="submission" date="2022-08" db="EMBL/GenBank/DDBJ databases">
        <title>Genome Sequence of Fusarium decemcellulare.</title>
        <authorList>
            <person name="Buettner E."/>
        </authorList>
    </citation>
    <scope>NUCLEOTIDE SEQUENCE</scope>
    <source>
        <strain evidence="1">Babe19</strain>
    </source>
</reference>
<gene>
    <name evidence="1" type="ORF">NM208_g11633</name>
</gene>
<dbReference type="Proteomes" id="UP001148629">
    <property type="component" value="Unassembled WGS sequence"/>
</dbReference>
<dbReference type="EMBL" id="JANRMS010001905">
    <property type="protein sequence ID" value="KAJ3525456.1"/>
    <property type="molecule type" value="Genomic_DNA"/>
</dbReference>
<sequence>MSDSKFEWPRDMIPMDELDRRYSIMEDIRNRQRLARDKPDWNFTRLQLSVLKVLPFDDLESVGRLSASGLVPLFNDMNKLVRHFFHKKTKDVPDNQIIASTAPHSSQKPHPASRIPTPSAVASSSVPSKRTHEDSALAENKSAADDNAQQRPDKAKPKPRTKVDRNPTEKGKCLSRDEFECIVTKTLYPQVCHIVPFSWNNTESNRQTTESLMRLLAMCFGLTQTGTIDSSLSKLHAGLGTSDRPFNMVAMTATLHTWWDKGCFALKWLGATPSLRLGLTDIKLQFIWMPWSPVRDANQVVLLEDEKDERKCLLSGLNHFCGPQGPPSGCDPDCKDCAKVNKVPGIAHPHTAHSIESGTIIFVTRPSDMVEDFKVMIDIQYALVRVGAMSGAAQAPELLAPDDDDGDYGYPSRIWDWLRQIG</sequence>
<evidence type="ECO:0000313" key="2">
    <source>
        <dbReference type="Proteomes" id="UP001148629"/>
    </source>
</evidence>
<accession>A0ACC1RRV7</accession>